<comment type="subcellular location">
    <subcellularLocation>
        <location evidence="1">Membrane</location>
        <topology evidence="1">Multi-pass membrane protein</topology>
    </subcellularLocation>
</comment>
<evidence type="ECO:0000256" key="2">
    <source>
        <dbReference type="ARBA" id="ARBA00022448"/>
    </source>
</evidence>
<keyword evidence="3 6" id="KW-0812">Transmembrane</keyword>
<dbReference type="GO" id="GO:0005886">
    <property type="term" value="C:plasma membrane"/>
    <property type="evidence" value="ECO:0007669"/>
    <property type="project" value="TreeGrafter"/>
</dbReference>
<evidence type="ECO:0000256" key="3">
    <source>
        <dbReference type="ARBA" id="ARBA00022692"/>
    </source>
</evidence>
<feature type="transmembrane region" description="Helical" evidence="6">
    <location>
        <begin position="229"/>
        <end position="251"/>
    </location>
</feature>
<evidence type="ECO:0000313" key="7">
    <source>
        <dbReference type="EMBL" id="USW56114.1"/>
    </source>
</evidence>
<dbReference type="SUPFAM" id="SSF103473">
    <property type="entry name" value="MFS general substrate transporter"/>
    <property type="match status" value="1"/>
</dbReference>
<feature type="transmembrane region" description="Helical" evidence="6">
    <location>
        <begin position="406"/>
        <end position="426"/>
    </location>
</feature>
<keyword evidence="4 6" id="KW-1133">Transmembrane helix</keyword>
<feature type="transmembrane region" description="Helical" evidence="6">
    <location>
        <begin position="65"/>
        <end position="94"/>
    </location>
</feature>
<accession>A0A9Q9EN27</accession>
<keyword evidence="5 6" id="KW-0472">Membrane</keyword>
<proteinExistence type="predicted"/>
<dbReference type="EMBL" id="CP099425">
    <property type="protein sequence ID" value="USW56114.1"/>
    <property type="molecule type" value="Genomic_DNA"/>
</dbReference>
<protein>
    <submittedName>
        <fullName evidence="7">MFS transporter superfamily</fullName>
    </submittedName>
</protein>
<feature type="transmembrane region" description="Helical" evidence="6">
    <location>
        <begin position="114"/>
        <end position="139"/>
    </location>
</feature>
<sequence>MPSQTALANEASFREALSLLKEVEVCGAEDDEPDRCSNLHLAAAGCTLWGLQLVWSTIFARGTAYLSLIGIPMSVSALLWISGPLSGMIVQPILGAISDSYEPKVAGRNKRKPFILGGAIATAISMTGLAWTPNIVVFLEQFFGREYETTLLIVNAFVWVWSLSISVQPLQGGVRTLLHEVCSKRAQSRFAAWQGVLVAFGTVCGYFLASVPIGGQSGAWQEIWRFQNLSALVAVVLLLCSAITVACPYTTSYKKTTPSAAKTSCTSSLTGALQRNMDCLRTLPRTVQLTLQVQFFSWLGWFPALYYQTAYLAGLYKSTRRSGKAVTQDVAEQAAFDSVPFTIVMLSTAIALALASEWLDFSAKRAKTRSTTNSLIMLVNLWLAGHVLFAIAMVLCLFAQNEWQGVWLFALIGVPRALSTWAPFVLVGREVTGSQYAGTLTSLHNAALSAPQILAAGLCGVLFMLVKLLAWDGQNQTRWAMLVACVSGGLATWRSWHLRHEVMSQV</sequence>
<gene>
    <name evidence="7" type="ORF">Slin15195_G094330</name>
</gene>
<keyword evidence="8" id="KW-1185">Reference proteome</keyword>
<evidence type="ECO:0000256" key="5">
    <source>
        <dbReference type="ARBA" id="ARBA00023136"/>
    </source>
</evidence>
<feature type="transmembrane region" description="Helical" evidence="6">
    <location>
        <begin position="446"/>
        <end position="466"/>
    </location>
</feature>
<name>A0A9Q9EN27_9PEZI</name>
<reference evidence="7" key="1">
    <citation type="submission" date="2022-06" db="EMBL/GenBank/DDBJ databases">
        <title>Complete genome sequences of two strains of the flax pathogen Septoria linicola.</title>
        <authorList>
            <person name="Lapalu N."/>
            <person name="Simon A."/>
            <person name="Demenou B."/>
            <person name="Paumier D."/>
            <person name="Guillot M.-P."/>
            <person name="Gout L."/>
            <person name="Valade R."/>
        </authorList>
    </citation>
    <scope>NUCLEOTIDE SEQUENCE</scope>
    <source>
        <strain evidence="7">SE15195</strain>
    </source>
</reference>
<evidence type="ECO:0000256" key="4">
    <source>
        <dbReference type="ARBA" id="ARBA00022989"/>
    </source>
</evidence>
<dbReference type="PANTHER" id="PTHR19432">
    <property type="entry name" value="SUGAR TRANSPORTER"/>
    <property type="match status" value="1"/>
</dbReference>
<organism evidence="7 8">
    <name type="scientific">Septoria linicola</name>
    <dbReference type="NCBI Taxonomy" id="215465"/>
    <lineage>
        <taxon>Eukaryota</taxon>
        <taxon>Fungi</taxon>
        <taxon>Dikarya</taxon>
        <taxon>Ascomycota</taxon>
        <taxon>Pezizomycotina</taxon>
        <taxon>Dothideomycetes</taxon>
        <taxon>Dothideomycetidae</taxon>
        <taxon>Mycosphaerellales</taxon>
        <taxon>Mycosphaerellaceae</taxon>
        <taxon>Septoria</taxon>
    </lineage>
</organism>
<dbReference type="Proteomes" id="UP001056384">
    <property type="component" value="Chromosome 8"/>
</dbReference>
<feature type="transmembrane region" description="Helical" evidence="6">
    <location>
        <begin position="151"/>
        <end position="170"/>
    </location>
</feature>
<evidence type="ECO:0000256" key="1">
    <source>
        <dbReference type="ARBA" id="ARBA00004141"/>
    </source>
</evidence>
<evidence type="ECO:0000256" key="6">
    <source>
        <dbReference type="SAM" id="Phobius"/>
    </source>
</evidence>
<dbReference type="AlphaFoldDB" id="A0A9Q9EN27"/>
<feature type="transmembrane region" description="Helical" evidence="6">
    <location>
        <begin position="334"/>
        <end position="355"/>
    </location>
</feature>
<feature type="transmembrane region" description="Helical" evidence="6">
    <location>
        <begin position="190"/>
        <end position="209"/>
    </location>
</feature>
<dbReference type="Gene3D" id="1.20.1250.20">
    <property type="entry name" value="MFS general substrate transporter like domains"/>
    <property type="match status" value="1"/>
</dbReference>
<dbReference type="GO" id="GO:0008506">
    <property type="term" value="F:sucrose:proton symporter activity"/>
    <property type="evidence" value="ECO:0007669"/>
    <property type="project" value="TreeGrafter"/>
</dbReference>
<evidence type="ECO:0000313" key="8">
    <source>
        <dbReference type="Proteomes" id="UP001056384"/>
    </source>
</evidence>
<keyword evidence="2" id="KW-0813">Transport</keyword>
<dbReference type="InterPro" id="IPR036259">
    <property type="entry name" value="MFS_trans_sf"/>
</dbReference>
<dbReference type="PANTHER" id="PTHR19432:SF35">
    <property type="entry name" value="SOLUTE CARRIER FAMILY 45 MEMBER 3 ISOFORM X1"/>
    <property type="match status" value="1"/>
</dbReference>
<feature type="transmembrane region" description="Helical" evidence="6">
    <location>
        <begin position="375"/>
        <end position="399"/>
    </location>
</feature>